<dbReference type="PANTHER" id="PTHR27000">
    <property type="entry name" value="LEUCINE-RICH REPEAT RECEPTOR-LIKE PROTEIN KINASE FAMILY PROTEIN-RELATED"/>
    <property type="match status" value="1"/>
</dbReference>
<keyword evidence="5" id="KW-0677">Repeat</keyword>
<dbReference type="PANTHER" id="PTHR27000:SF642">
    <property type="entry name" value="INACTIVE LEUCINE-RICH REPEAT RECEPTOR KINASE XIAO-RELATED"/>
    <property type="match status" value="1"/>
</dbReference>
<keyword evidence="7" id="KW-0472">Membrane</keyword>
<evidence type="ECO:0000256" key="3">
    <source>
        <dbReference type="ARBA" id="ARBA00022692"/>
    </source>
</evidence>
<keyword evidence="6" id="KW-1133">Transmembrane helix</keyword>
<protein>
    <submittedName>
        <fullName evidence="10">LRR receptor-like serine/threonine-protein kinase GSO2</fullName>
    </submittedName>
</protein>
<dbReference type="GO" id="GO:0016020">
    <property type="term" value="C:membrane"/>
    <property type="evidence" value="ECO:0007669"/>
    <property type="project" value="UniProtKB-SubCell"/>
</dbReference>
<keyword evidence="10" id="KW-0418">Kinase</keyword>
<dbReference type="AlphaFoldDB" id="A0A1C7LXX4"/>
<evidence type="ECO:0000256" key="2">
    <source>
        <dbReference type="ARBA" id="ARBA00022614"/>
    </source>
</evidence>
<dbReference type="EMBL" id="LUGG01000015">
    <property type="protein sequence ID" value="OBZ69551.1"/>
    <property type="molecule type" value="Genomic_DNA"/>
</dbReference>
<reference evidence="10 11" key="1">
    <citation type="submission" date="2016-03" db="EMBL/GenBank/DDBJ databases">
        <title>Whole genome sequencing of Grifola frondosa 9006-11.</title>
        <authorList>
            <person name="Min B."/>
            <person name="Park H."/>
            <person name="Kim J.-G."/>
            <person name="Cho H."/>
            <person name="Oh Y.-L."/>
            <person name="Kong W.-S."/>
            <person name="Choi I.-G."/>
        </authorList>
    </citation>
    <scope>NUCLEOTIDE SEQUENCE [LARGE SCALE GENOMIC DNA]</scope>
    <source>
        <strain evidence="10 11">9006-11</strain>
    </source>
</reference>
<keyword evidence="2" id="KW-0433">Leucine-rich repeat</keyword>
<dbReference type="OrthoDB" id="676979at2759"/>
<keyword evidence="3" id="KW-0812">Transmembrane</keyword>
<dbReference type="InterPro" id="IPR001611">
    <property type="entry name" value="Leu-rich_rpt"/>
</dbReference>
<dbReference type="SMART" id="SM00369">
    <property type="entry name" value="LRR_TYP"/>
    <property type="match status" value="2"/>
</dbReference>
<evidence type="ECO:0000256" key="7">
    <source>
        <dbReference type="ARBA" id="ARBA00023136"/>
    </source>
</evidence>
<evidence type="ECO:0000256" key="8">
    <source>
        <dbReference type="ARBA" id="ARBA00023170"/>
    </source>
</evidence>
<evidence type="ECO:0000256" key="9">
    <source>
        <dbReference type="ARBA" id="ARBA00023180"/>
    </source>
</evidence>
<evidence type="ECO:0000313" key="10">
    <source>
        <dbReference type="EMBL" id="OBZ69551.1"/>
    </source>
</evidence>
<dbReference type="SUPFAM" id="SSF52058">
    <property type="entry name" value="L domain-like"/>
    <property type="match status" value="1"/>
</dbReference>
<sequence length="224" mass="22939">MCGAHFPERASDISRGNWWSHGDAELAVSPTLFETNGPTAGALPSSFISLTSLSTLHLESTAISALPDSLFSSLNKVATLTLVRNTQMGAALPSSLSGLSLQNLVVNNQPLDNPLQTLASSASLQPSMKLIDLSSTSLNGTIPSTISAFSALTELHLDDNNLSAPLPSAFPPGLQALTLTNNTGLAGSVAQSSALCTLAALKDCDLRGSGLTSPSGGCGVCQFK</sequence>
<evidence type="ECO:0000256" key="5">
    <source>
        <dbReference type="ARBA" id="ARBA00022737"/>
    </source>
</evidence>
<dbReference type="STRING" id="5627.A0A1C7LXX4"/>
<evidence type="ECO:0000256" key="1">
    <source>
        <dbReference type="ARBA" id="ARBA00004167"/>
    </source>
</evidence>
<comment type="caution">
    <text evidence="10">The sequence shown here is derived from an EMBL/GenBank/DDBJ whole genome shotgun (WGS) entry which is preliminary data.</text>
</comment>
<organism evidence="10 11">
    <name type="scientific">Grifola frondosa</name>
    <name type="common">Maitake</name>
    <name type="synonym">Polyporus frondosus</name>
    <dbReference type="NCBI Taxonomy" id="5627"/>
    <lineage>
        <taxon>Eukaryota</taxon>
        <taxon>Fungi</taxon>
        <taxon>Dikarya</taxon>
        <taxon>Basidiomycota</taxon>
        <taxon>Agaricomycotina</taxon>
        <taxon>Agaricomycetes</taxon>
        <taxon>Polyporales</taxon>
        <taxon>Grifolaceae</taxon>
        <taxon>Grifola</taxon>
    </lineage>
</organism>
<dbReference type="Gene3D" id="3.80.10.10">
    <property type="entry name" value="Ribonuclease Inhibitor"/>
    <property type="match status" value="2"/>
</dbReference>
<evidence type="ECO:0000313" key="11">
    <source>
        <dbReference type="Proteomes" id="UP000092993"/>
    </source>
</evidence>
<dbReference type="Pfam" id="PF00560">
    <property type="entry name" value="LRR_1"/>
    <property type="match status" value="1"/>
</dbReference>
<keyword evidence="8 10" id="KW-0675">Receptor</keyword>
<evidence type="ECO:0000256" key="4">
    <source>
        <dbReference type="ARBA" id="ARBA00022729"/>
    </source>
</evidence>
<keyword evidence="10" id="KW-0808">Transferase</keyword>
<comment type="subcellular location">
    <subcellularLocation>
        <location evidence="1">Membrane</location>
        <topology evidence="1">Single-pass membrane protein</topology>
    </subcellularLocation>
</comment>
<gene>
    <name evidence="10" type="primary">GSO2</name>
    <name evidence="10" type="ORF">A0H81_10287</name>
</gene>
<accession>A0A1C7LXX4</accession>
<dbReference type="InterPro" id="IPR032675">
    <property type="entry name" value="LRR_dom_sf"/>
</dbReference>
<dbReference type="GO" id="GO:0016301">
    <property type="term" value="F:kinase activity"/>
    <property type="evidence" value="ECO:0007669"/>
    <property type="project" value="UniProtKB-KW"/>
</dbReference>
<keyword evidence="9" id="KW-0325">Glycoprotein</keyword>
<keyword evidence="4" id="KW-0732">Signal</keyword>
<dbReference type="Proteomes" id="UP000092993">
    <property type="component" value="Unassembled WGS sequence"/>
</dbReference>
<keyword evidence="11" id="KW-1185">Reference proteome</keyword>
<dbReference type="InterPro" id="IPR003591">
    <property type="entry name" value="Leu-rich_rpt_typical-subtyp"/>
</dbReference>
<dbReference type="OMA" id="HMNTALK"/>
<name>A0A1C7LXX4_GRIFR</name>
<proteinExistence type="predicted"/>
<evidence type="ECO:0000256" key="6">
    <source>
        <dbReference type="ARBA" id="ARBA00022989"/>
    </source>
</evidence>